<evidence type="ECO:0000313" key="4">
    <source>
        <dbReference type="EMBL" id="SPD69529.1"/>
    </source>
</evidence>
<dbReference type="Pfam" id="PF05717">
    <property type="entry name" value="TnpB_IS66"/>
    <property type="match status" value="1"/>
</dbReference>
<organism evidence="1">
    <name type="scientific">Cupriavidus taiwanensis</name>
    <dbReference type="NCBI Taxonomy" id="164546"/>
    <lineage>
        <taxon>Bacteria</taxon>
        <taxon>Pseudomonadati</taxon>
        <taxon>Pseudomonadota</taxon>
        <taxon>Betaproteobacteria</taxon>
        <taxon>Burkholderiales</taxon>
        <taxon>Burkholderiaceae</taxon>
        <taxon>Cupriavidus</taxon>
    </lineage>
</organism>
<name>A0A375CNC1_9BURK</name>
<sequence length="116" mass="13594">MFRFDEGLKVYLHREAVDFRKSINGLSALVEQSLGLDPFAQAVYVFRNRRADRIKLLGWDRNGYWLFLKRLEADRFAWPRGAAVATLSVEQLHWLLDGIDISAVQRHPPRHYQRAV</sequence>
<dbReference type="Proteomes" id="UP000254259">
    <property type="component" value="Plasmid CBM2636p"/>
</dbReference>
<dbReference type="EMBL" id="LT984815">
    <property type="protein sequence ID" value="SPD69145.1"/>
    <property type="molecule type" value="Genomic_DNA"/>
</dbReference>
<proteinExistence type="predicted"/>
<evidence type="ECO:0000313" key="1">
    <source>
        <dbReference type="EMBL" id="SOY76352.1"/>
    </source>
</evidence>
<dbReference type="PANTHER" id="PTHR36455">
    <property type="match status" value="1"/>
</dbReference>
<dbReference type="OMA" id="TTERCAG"/>
<dbReference type="Proteomes" id="UP000256297">
    <property type="component" value="Plasmid CBM2589_p"/>
</dbReference>
<keyword evidence="3" id="KW-0614">Plasmid</keyword>
<dbReference type="NCBIfam" id="NF033819">
    <property type="entry name" value="IS66_TnpB"/>
    <property type="match status" value="1"/>
</dbReference>
<gene>
    <name evidence="1" type="ORF">CBM2589_P30041</name>
    <name evidence="2" type="ORF">CBM2589_P30043</name>
    <name evidence="3" type="ORF">CBM2636_P10056</name>
    <name evidence="4" type="ORF">CBM2636_P20216</name>
    <name evidence="5" type="ORF">CBM2636_P20307</name>
</gene>
<dbReference type="PANTHER" id="PTHR36455:SF1">
    <property type="entry name" value="BLR8292 PROTEIN"/>
    <property type="match status" value="1"/>
</dbReference>
<dbReference type="RefSeq" id="WP_012354445.1">
    <property type="nucleotide sequence ID" value="NZ_CBCRZP010000139.1"/>
</dbReference>
<reference evidence="1 6" key="1">
    <citation type="submission" date="2018-01" db="EMBL/GenBank/DDBJ databases">
        <authorList>
            <person name="Clerissi C."/>
        </authorList>
    </citation>
    <scope>NUCLEOTIDE SEQUENCE</scope>
    <source>
        <strain evidence="1">Cupriavidus taiwanensis STM 3521</strain>
        <strain evidence="3">Cupriavidus taiwanensis SWF 66322</strain>
        <plasmid evidence="3">CBM2636p</plasmid>
        <plasmid evidence="6">cbm2636p</plasmid>
    </source>
</reference>
<geneLocation type="plasmid" evidence="6">
    <name>cbm2636p</name>
</geneLocation>
<geneLocation type="plasmid" evidence="3">
    <name>CBM2636p</name>
</geneLocation>
<protein>
    <submittedName>
        <fullName evidence="1 3">Transposase</fullName>
    </submittedName>
</protein>
<evidence type="ECO:0000313" key="5">
    <source>
        <dbReference type="EMBL" id="SPD69620.1"/>
    </source>
</evidence>
<dbReference type="EMBL" id="OFSP01000062">
    <property type="protein sequence ID" value="SOY76352.1"/>
    <property type="molecule type" value="Genomic_DNA"/>
</dbReference>
<dbReference type="GeneID" id="29763689"/>
<accession>A0A375CNC1</accession>
<evidence type="ECO:0000313" key="3">
    <source>
        <dbReference type="EMBL" id="SPD69145.1"/>
    </source>
</evidence>
<dbReference type="EMBL" id="LT984815">
    <property type="protein sequence ID" value="SPD69620.1"/>
    <property type="molecule type" value="Genomic_DNA"/>
</dbReference>
<evidence type="ECO:0000313" key="6">
    <source>
        <dbReference type="Proteomes" id="UP000254259"/>
    </source>
</evidence>
<dbReference type="EMBL" id="OFSP01000062">
    <property type="protein sequence ID" value="SOY76356.1"/>
    <property type="molecule type" value="Genomic_DNA"/>
</dbReference>
<dbReference type="EMBL" id="LT984815">
    <property type="protein sequence ID" value="SPD69529.1"/>
    <property type="molecule type" value="Genomic_DNA"/>
</dbReference>
<dbReference type="AlphaFoldDB" id="A0A375CNC1"/>
<evidence type="ECO:0000313" key="2">
    <source>
        <dbReference type="EMBL" id="SOY76356.1"/>
    </source>
</evidence>
<dbReference type="InterPro" id="IPR008878">
    <property type="entry name" value="Transposase_IS66_Orf2"/>
</dbReference>